<accession>A0A6J8EF96</accession>
<keyword evidence="3" id="KW-1185">Reference proteome</keyword>
<evidence type="ECO:0000313" key="2">
    <source>
        <dbReference type="EMBL" id="CAC5419304.1"/>
    </source>
</evidence>
<dbReference type="OrthoDB" id="10458067at2759"/>
<sequence length="244" mass="28337">MSGNCTPTLGSDDATSSIVQLMSSFIMQAGVLGEDNDYENNNLCFLTRFHWLYESCWYTFKQYFGIPFQEFGYKCCMVRNETACCDDRLHAIEGYRVVPYVIAVILVCYFPIILMNIGNSFKPFDAQVHLRNFSSTFHCESHTQNSDDKIVSVYLSNVFVIGFSDHQYLKTSHQERIHLDPCCMCKLCSCKFKQCCTCRLQLKFDCLKVRWERIVFLTLAPVLLLRTNDIFFDSRVENYNSSNK</sequence>
<gene>
    <name evidence="2" type="ORF">MCOR_51665</name>
</gene>
<proteinExistence type="predicted"/>
<keyword evidence="1" id="KW-0472">Membrane</keyword>
<reference evidence="2 3" key="1">
    <citation type="submission" date="2020-06" db="EMBL/GenBank/DDBJ databases">
        <authorList>
            <person name="Li R."/>
            <person name="Bekaert M."/>
        </authorList>
    </citation>
    <scope>NUCLEOTIDE SEQUENCE [LARGE SCALE GENOMIC DNA]</scope>
    <source>
        <strain evidence="3">wild</strain>
    </source>
</reference>
<protein>
    <submittedName>
        <fullName evidence="2">Uncharacterized protein</fullName>
    </submittedName>
</protein>
<feature type="transmembrane region" description="Helical" evidence="1">
    <location>
        <begin position="97"/>
        <end position="117"/>
    </location>
</feature>
<dbReference type="Proteomes" id="UP000507470">
    <property type="component" value="Unassembled WGS sequence"/>
</dbReference>
<keyword evidence="1" id="KW-0812">Transmembrane</keyword>
<organism evidence="2 3">
    <name type="scientific">Mytilus coruscus</name>
    <name type="common">Sea mussel</name>
    <dbReference type="NCBI Taxonomy" id="42192"/>
    <lineage>
        <taxon>Eukaryota</taxon>
        <taxon>Metazoa</taxon>
        <taxon>Spiralia</taxon>
        <taxon>Lophotrochozoa</taxon>
        <taxon>Mollusca</taxon>
        <taxon>Bivalvia</taxon>
        <taxon>Autobranchia</taxon>
        <taxon>Pteriomorphia</taxon>
        <taxon>Mytilida</taxon>
        <taxon>Mytiloidea</taxon>
        <taxon>Mytilidae</taxon>
        <taxon>Mytilinae</taxon>
        <taxon>Mytilus</taxon>
    </lineage>
</organism>
<dbReference type="EMBL" id="CACVKT020009019">
    <property type="protein sequence ID" value="CAC5419304.1"/>
    <property type="molecule type" value="Genomic_DNA"/>
</dbReference>
<evidence type="ECO:0000256" key="1">
    <source>
        <dbReference type="SAM" id="Phobius"/>
    </source>
</evidence>
<dbReference type="AlphaFoldDB" id="A0A6J8EF96"/>
<name>A0A6J8EF96_MYTCO</name>
<evidence type="ECO:0000313" key="3">
    <source>
        <dbReference type="Proteomes" id="UP000507470"/>
    </source>
</evidence>
<keyword evidence="1" id="KW-1133">Transmembrane helix</keyword>